<evidence type="ECO:0000256" key="1">
    <source>
        <dbReference type="SAM" id="MobiDB-lite"/>
    </source>
</evidence>
<reference evidence="3" key="1">
    <citation type="journal article" date="2016" name="Genome Announc.">
        <title>Complete genome sequence of Alkaliphilus metalliredigens strain QYMF, an alkaliphilic and metal-reducing bacterium isolated from borax-contaminated leachate ponds.</title>
        <authorList>
            <person name="Hwang C."/>
            <person name="Copeland A."/>
            <person name="Lucas S."/>
            <person name="Lapidus A."/>
            <person name="Barry K."/>
            <person name="Detter J.C."/>
            <person name="Glavina Del Rio T."/>
            <person name="Hammon N."/>
            <person name="Israni S."/>
            <person name="Dalin E."/>
            <person name="Tice H."/>
            <person name="Pitluck S."/>
            <person name="Chertkov O."/>
            <person name="Brettin T."/>
            <person name="Bruce D."/>
            <person name="Han C."/>
            <person name="Schmutz J."/>
            <person name="Larimer F."/>
            <person name="Land M.L."/>
            <person name="Hauser L."/>
            <person name="Kyrpides N."/>
            <person name="Mikhailova N."/>
            <person name="Ye Q."/>
            <person name="Zhou J."/>
            <person name="Richardson P."/>
            <person name="Fields M.W."/>
        </authorList>
    </citation>
    <scope>NUCLEOTIDE SEQUENCE [LARGE SCALE GENOMIC DNA]</scope>
    <source>
        <strain evidence="3">QYMF</strain>
    </source>
</reference>
<dbReference type="STRING" id="293826.Amet_0139"/>
<dbReference type="eggNOG" id="COG3087">
    <property type="taxonomic scope" value="Bacteria"/>
</dbReference>
<organism evidence="2 3">
    <name type="scientific">Alkaliphilus metalliredigens (strain QYMF)</name>
    <dbReference type="NCBI Taxonomy" id="293826"/>
    <lineage>
        <taxon>Bacteria</taxon>
        <taxon>Bacillati</taxon>
        <taxon>Bacillota</taxon>
        <taxon>Clostridia</taxon>
        <taxon>Peptostreptococcales</taxon>
        <taxon>Natronincolaceae</taxon>
        <taxon>Alkaliphilus</taxon>
    </lineage>
</organism>
<feature type="region of interest" description="Disordered" evidence="1">
    <location>
        <begin position="157"/>
        <end position="278"/>
    </location>
</feature>
<accession>A6TJL0</accession>
<evidence type="ECO:0000313" key="3">
    <source>
        <dbReference type="Proteomes" id="UP000001572"/>
    </source>
</evidence>
<dbReference type="RefSeq" id="WP_011971287.1">
    <property type="nucleotide sequence ID" value="NC_009633.1"/>
</dbReference>
<dbReference type="EMBL" id="CP000724">
    <property type="protein sequence ID" value="ABR46378.1"/>
    <property type="molecule type" value="Genomic_DNA"/>
</dbReference>
<dbReference type="HOGENOM" id="CLU_032034_0_0_9"/>
<gene>
    <name evidence="2" type="ordered locus">Amet_0139</name>
</gene>
<sequence>MSRRYKRYFVMLEGEDRGFELSKSQEPKGYGKIEVRNEQGTLSLHCQNLKKVDPIGARYRWYLVNTRKTGEPIIVDIGPMEVDVNGKGELVWEFNGENVKGSNSKIDGFNILALVVEEKGEKKEFSAPLVGYIDKEKTGWKDYLAKHLSVPAKKSFEPIKESKRDSPKKDVALDPKEKPKPTLESKKEETKKLKPTLEPKEKPLDLKEKPLKKVPEKTPEKTPEKAQEKPTPTLESKDPKEKGQSPQENPVKDQGPRAPQVKQETPKIKVEKKEAEAVPHPKLKEEKEENIEAQKKNIESQNKGLQVYVESTLKGFPKADPFTKRFDDYQWWQIQYDQQTMYRSAMPFIGYIEGQHHPYYYYYPSEYQRLIYTYQHYLFGMSYDGDQGVKYYVYGIPGSKLPKDQPYRGSTGFTNWYSCNGDHTNPNTSGYWLLHIDAKTGEIATALK</sequence>
<feature type="compositionally biased region" description="Basic and acidic residues" evidence="1">
    <location>
        <begin position="157"/>
        <end position="228"/>
    </location>
</feature>
<name>A6TJL0_ALKMQ</name>
<dbReference type="OrthoDB" id="1705475at2"/>
<feature type="compositionally biased region" description="Basic and acidic residues" evidence="1">
    <location>
        <begin position="264"/>
        <end position="278"/>
    </location>
</feature>
<keyword evidence="3" id="KW-1185">Reference proteome</keyword>
<dbReference type="Proteomes" id="UP000001572">
    <property type="component" value="Chromosome"/>
</dbReference>
<dbReference type="AlphaFoldDB" id="A6TJL0"/>
<dbReference type="KEGG" id="amt:Amet_0139"/>
<proteinExistence type="predicted"/>
<protein>
    <submittedName>
        <fullName evidence="2">Uncharacterized protein</fullName>
    </submittedName>
</protein>
<evidence type="ECO:0000313" key="2">
    <source>
        <dbReference type="EMBL" id="ABR46378.1"/>
    </source>
</evidence>